<proteinExistence type="predicted"/>
<dbReference type="Proteomes" id="UP000177798">
    <property type="component" value="Chromosome 8"/>
</dbReference>
<dbReference type="RefSeq" id="XP_001594130.1">
    <property type="nucleotide sequence ID" value="XM_001594080.1"/>
</dbReference>
<dbReference type="KEGG" id="ssl:SS1G_05560"/>
<reference evidence="2" key="1">
    <citation type="journal article" date="2017" name="Genome Biol. Evol.">
        <title>The complete genome sequence of the phytopathogenic fungus Sclerotinia sclerotiorum reveals insights into the genome architecture of broad host range pathogens.</title>
        <authorList>
            <person name="Derbyshire M."/>
            <person name="Denton-Giles M."/>
            <person name="Hegedus D."/>
            <person name="Seifbarghy S."/>
            <person name="Rollins J."/>
            <person name="van Kan J."/>
            <person name="Seidl M.F."/>
            <person name="Faino L."/>
            <person name="Mbengue M."/>
            <person name="Navaud O."/>
            <person name="Raffaele S."/>
            <person name="Hammond-Kosack K."/>
            <person name="Heard S."/>
            <person name="Oliver R."/>
        </authorList>
    </citation>
    <scope>NUCLEOTIDE SEQUENCE [LARGE SCALE GENOMIC DNA]</scope>
    <source>
        <strain evidence="2">ATCC 18683 / 1980 / Ss-1</strain>
    </source>
</reference>
<dbReference type="EMBL" id="CP017821">
    <property type="protein sequence ID" value="APA11995.1"/>
    <property type="molecule type" value="Genomic_DNA"/>
</dbReference>
<protein>
    <submittedName>
        <fullName evidence="1">Uncharacterized protein</fullName>
    </submittedName>
</protein>
<accession>A0A1D9QAM8</accession>
<organism evidence="1 2">
    <name type="scientific">Sclerotinia sclerotiorum (strain ATCC 18683 / 1980 / Ss-1)</name>
    <name type="common">White mold</name>
    <name type="synonym">Whetzelinia sclerotiorum</name>
    <dbReference type="NCBI Taxonomy" id="665079"/>
    <lineage>
        <taxon>Eukaryota</taxon>
        <taxon>Fungi</taxon>
        <taxon>Dikarya</taxon>
        <taxon>Ascomycota</taxon>
        <taxon>Pezizomycotina</taxon>
        <taxon>Leotiomycetes</taxon>
        <taxon>Helotiales</taxon>
        <taxon>Sclerotiniaceae</taxon>
        <taxon>Sclerotinia</taxon>
    </lineage>
</organism>
<dbReference type="VEuPathDB" id="FungiDB:sscle_08g067650"/>
<dbReference type="OrthoDB" id="3511440at2759"/>
<evidence type="ECO:0000313" key="2">
    <source>
        <dbReference type="Proteomes" id="UP000177798"/>
    </source>
</evidence>
<name>A0A1D9QAM8_SCLS1</name>
<evidence type="ECO:0000313" key="1">
    <source>
        <dbReference type="EMBL" id="APA11995.1"/>
    </source>
</evidence>
<gene>
    <name evidence="1" type="ORF">sscle_08g067650</name>
</gene>
<dbReference type="AlphaFoldDB" id="A0A1D9QAM8"/>
<sequence length="80" mass="8708">MCHQKVKIMVSPPRITPILPEDTIMNDPTNLGEFGGPVVDAQTVMTCCKCGQTTSREAKAPGSTSCYTCSHYECNDCDYS</sequence>